<proteinExistence type="predicted"/>
<dbReference type="PROSITE" id="PS50110">
    <property type="entry name" value="RESPONSE_REGULATORY"/>
    <property type="match status" value="1"/>
</dbReference>
<dbReference type="InterPro" id="IPR011006">
    <property type="entry name" value="CheY-like_superfamily"/>
</dbReference>
<dbReference type="SUPFAM" id="SSF52172">
    <property type="entry name" value="CheY-like"/>
    <property type="match status" value="1"/>
</dbReference>
<evidence type="ECO:0000256" key="1">
    <source>
        <dbReference type="PROSITE-ProRule" id="PRU00169"/>
    </source>
</evidence>
<dbReference type="PANTHER" id="PTHR37299:SF1">
    <property type="entry name" value="STAGE 0 SPORULATION PROTEIN A HOMOLOG"/>
    <property type="match status" value="1"/>
</dbReference>
<dbReference type="SMART" id="SM00850">
    <property type="entry name" value="LytTR"/>
    <property type="match status" value="1"/>
</dbReference>
<gene>
    <name evidence="4" type="ORF">GGQ57_001121</name>
</gene>
<evidence type="ECO:0000313" key="5">
    <source>
        <dbReference type="Proteomes" id="UP000533637"/>
    </source>
</evidence>
<dbReference type="Gene3D" id="3.40.50.2300">
    <property type="match status" value="1"/>
</dbReference>
<dbReference type="RefSeq" id="WP_122354890.1">
    <property type="nucleotide sequence ID" value="NZ_BMPB01000003.1"/>
</dbReference>
<dbReference type="Pfam" id="PF04397">
    <property type="entry name" value="LytTR"/>
    <property type="match status" value="1"/>
</dbReference>
<dbReference type="SMART" id="SM00448">
    <property type="entry name" value="REC"/>
    <property type="match status" value="1"/>
</dbReference>
<organism evidence="4 5">
    <name type="scientific">Parabacteroides faecis</name>
    <dbReference type="NCBI Taxonomy" id="1217282"/>
    <lineage>
        <taxon>Bacteria</taxon>
        <taxon>Pseudomonadati</taxon>
        <taxon>Bacteroidota</taxon>
        <taxon>Bacteroidia</taxon>
        <taxon>Bacteroidales</taxon>
        <taxon>Tannerellaceae</taxon>
        <taxon>Parabacteroides</taxon>
    </lineage>
</organism>
<dbReference type="PROSITE" id="PS50930">
    <property type="entry name" value="HTH_LYTTR"/>
    <property type="match status" value="1"/>
</dbReference>
<reference evidence="4 5" key="1">
    <citation type="submission" date="2020-08" db="EMBL/GenBank/DDBJ databases">
        <title>Genomic Encyclopedia of Type Strains, Phase IV (KMG-IV): sequencing the most valuable type-strain genomes for metagenomic binning, comparative biology and taxonomic classification.</title>
        <authorList>
            <person name="Goeker M."/>
        </authorList>
    </citation>
    <scope>NUCLEOTIDE SEQUENCE [LARGE SCALE GENOMIC DNA]</scope>
    <source>
        <strain evidence="4 5">DSM 102983</strain>
    </source>
</reference>
<accession>A0ABR6KI86</accession>
<keyword evidence="5" id="KW-1185">Reference proteome</keyword>
<dbReference type="Pfam" id="PF00072">
    <property type="entry name" value="Response_reg"/>
    <property type="match status" value="1"/>
</dbReference>
<dbReference type="Proteomes" id="UP000533637">
    <property type="component" value="Unassembled WGS sequence"/>
</dbReference>
<feature type="modified residue" description="4-aspartylphosphate" evidence="1">
    <location>
        <position position="54"/>
    </location>
</feature>
<evidence type="ECO:0000259" key="2">
    <source>
        <dbReference type="PROSITE" id="PS50110"/>
    </source>
</evidence>
<evidence type="ECO:0000313" key="4">
    <source>
        <dbReference type="EMBL" id="MBB4621227.1"/>
    </source>
</evidence>
<feature type="domain" description="Response regulatory" evidence="2">
    <location>
        <begin position="3"/>
        <end position="114"/>
    </location>
</feature>
<dbReference type="Gene3D" id="2.40.50.1020">
    <property type="entry name" value="LytTr DNA-binding domain"/>
    <property type="match status" value="1"/>
</dbReference>
<sequence>MIRCIAIDDEPLALTQITGYIEKVPFLQLVKSCSSALEALDVIASQPVDLIFADINMPDLNGMDFVKSLVKKPLVIFTTAYSEYAVEGFRVDALDYLLKPFGYGDFLKAANKALRQMELLKPSAIVPEVKDENSPSESKDLYIKADYKMIRIDMSKILYIESQNEYVRIFTEDQKPVMSLISMKLLEEKLPSGKFMRVHRSYMVNLSKITAVANNRIIFGKDTYIPIGNQYKDKFTQYLDTRFLGK</sequence>
<evidence type="ECO:0000259" key="3">
    <source>
        <dbReference type="PROSITE" id="PS50930"/>
    </source>
</evidence>
<dbReference type="EMBL" id="JACHOC010000002">
    <property type="protein sequence ID" value="MBB4621227.1"/>
    <property type="molecule type" value="Genomic_DNA"/>
</dbReference>
<dbReference type="InterPro" id="IPR007492">
    <property type="entry name" value="LytTR_DNA-bd_dom"/>
</dbReference>
<name>A0ABR6KI86_9BACT</name>
<keyword evidence="1" id="KW-0597">Phosphoprotein</keyword>
<feature type="domain" description="HTH LytTR-type" evidence="3">
    <location>
        <begin position="141"/>
        <end position="209"/>
    </location>
</feature>
<dbReference type="PANTHER" id="PTHR37299">
    <property type="entry name" value="TRANSCRIPTIONAL REGULATOR-RELATED"/>
    <property type="match status" value="1"/>
</dbReference>
<dbReference type="InterPro" id="IPR001789">
    <property type="entry name" value="Sig_transdc_resp-reg_receiver"/>
</dbReference>
<dbReference type="InterPro" id="IPR046947">
    <property type="entry name" value="LytR-like"/>
</dbReference>
<protein>
    <submittedName>
        <fullName evidence="4">Two-component system LytT family response regulator</fullName>
    </submittedName>
</protein>
<comment type="caution">
    <text evidence="4">The sequence shown here is derived from an EMBL/GenBank/DDBJ whole genome shotgun (WGS) entry which is preliminary data.</text>
</comment>